<dbReference type="Pfam" id="PF06356">
    <property type="entry name" value="DUF1064"/>
    <property type="match status" value="1"/>
</dbReference>
<name>A0A7Y2W8U7_9HYPH</name>
<evidence type="ECO:0000313" key="1">
    <source>
        <dbReference type="EMBL" id="NNH67806.1"/>
    </source>
</evidence>
<dbReference type="EMBL" id="JABEQY010000047">
    <property type="protein sequence ID" value="NNH67806.1"/>
    <property type="molecule type" value="Genomic_DNA"/>
</dbReference>
<proteinExistence type="predicted"/>
<dbReference type="RefSeq" id="WP_170282868.1">
    <property type="nucleotide sequence ID" value="NZ_JABEQY010000047.1"/>
</dbReference>
<dbReference type="AlphaFoldDB" id="A0A7Y2W8U7"/>
<comment type="caution">
    <text evidence="1">The sequence shown here is derived from an EMBL/GenBank/DDBJ whole genome shotgun (WGS) entry which is preliminary data.</text>
</comment>
<protein>
    <submittedName>
        <fullName evidence="1">DUF1064 domain-containing protein</fullName>
    </submittedName>
</protein>
<sequence>MTINLSRQEAKALLAKPKRSKYGAQKTMVDGILFDSKREAAYYSELKIREKAGEVSGVALQRPFPIIIAGTTVGKYVSDFAFIDHLQDRRLRIIDVKGFDTPLSRFKRKCVEAFYQIKVEIIR</sequence>
<evidence type="ECO:0000313" key="2">
    <source>
        <dbReference type="Proteomes" id="UP000530654"/>
    </source>
</evidence>
<organism evidence="1 2">
    <name type="scientific">Rhizobium laguerreae</name>
    <dbReference type="NCBI Taxonomy" id="1076926"/>
    <lineage>
        <taxon>Bacteria</taxon>
        <taxon>Pseudomonadati</taxon>
        <taxon>Pseudomonadota</taxon>
        <taxon>Alphaproteobacteria</taxon>
        <taxon>Hyphomicrobiales</taxon>
        <taxon>Rhizobiaceae</taxon>
        <taxon>Rhizobium/Agrobacterium group</taxon>
        <taxon>Rhizobium</taxon>
    </lineage>
</organism>
<dbReference type="Proteomes" id="UP000530654">
    <property type="component" value="Unassembled WGS sequence"/>
</dbReference>
<reference evidence="1 2" key="1">
    <citation type="submission" date="2020-04" db="EMBL/GenBank/DDBJ databases">
        <title>Rhizobium bacterial biofertilizers improve the content of phenolic compounds of Lactuca sativa L. under non-saline and saline-stress conditions.</title>
        <authorList>
            <person name="Ayuso-Calles M."/>
            <person name="Garcia-Estevez I."/>
            <person name="Jimenez-Gomez A."/>
            <person name="Flores-Felix J.D."/>
            <person name="Escribano-Bailon M."/>
            <person name="Rivas R."/>
        </authorList>
    </citation>
    <scope>NUCLEOTIDE SEQUENCE [LARGE SCALE GENOMIC DNA]</scope>
    <source>
        <strain evidence="1 2">GPTR02</strain>
    </source>
</reference>
<accession>A0A7Y2W8U7</accession>
<gene>
    <name evidence="1" type="ORF">HLI17_31900</name>
</gene>
<dbReference type="InterPro" id="IPR009414">
    <property type="entry name" value="DUF1064"/>
</dbReference>